<evidence type="ECO:0000313" key="2">
    <source>
        <dbReference type="EMBL" id="ABW31397.1"/>
    </source>
</evidence>
<sequence>MKTDSIFYRIFQADPGILFELLGQSSHRAQGYEFKSVEIKQVAFRIDGVFLPTPEAADQTVWFVEVQFQRDPAFYQRFFSEIYLYLNLHPDTVDWQAVVIYPKRSIEPDYHHVFRANLNSDQVHRIYLEDLNEAVDSVGVGLMQLIVADSAKTVTQAQALISRVQPQEQTNPRFATIIELIETIVVYKFPQLSREEIESMLGVSELKQTKVYQEALDEGRQEGRQEGKLEGEQSLILRLLNRRIGDVALELRSQIQALSLDQLETLGEALLDFTESADLVNWLQKNRA</sequence>
<dbReference type="Pfam" id="PF14261">
    <property type="entry name" value="DUF4351"/>
    <property type="match status" value="1"/>
</dbReference>
<dbReference type="Proteomes" id="UP000000268">
    <property type="component" value="Plasmid pREB1"/>
</dbReference>
<dbReference type="InterPro" id="IPR025587">
    <property type="entry name" value="DUF4351"/>
</dbReference>
<protein>
    <recommendedName>
        <fullName evidence="1">DUF4351 domain-containing protein</fullName>
    </recommendedName>
</protein>
<keyword evidence="2" id="KW-0614">Plasmid</keyword>
<dbReference type="RefSeq" id="WP_012166772.1">
    <property type="nucleotide sequence ID" value="NC_009926.1"/>
</dbReference>
<dbReference type="PANTHER" id="PTHR35586:SF2">
    <property type="entry name" value="SLL1542 PROTEIN"/>
    <property type="match status" value="1"/>
</dbReference>
<evidence type="ECO:0000259" key="1">
    <source>
        <dbReference type="Pfam" id="PF14261"/>
    </source>
</evidence>
<dbReference type="EMBL" id="CP000838">
    <property type="protein sequence ID" value="ABW31397.1"/>
    <property type="molecule type" value="Genomic_DNA"/>
</dbReference>
<dbReference type="NCBIfam" id="TIGR01784">
    <property type="entry name" value="T_den_put_tspse"/>
    <property type="match status" value="1"/>
</dbReference>
<dbReference type="HOGENOM" id="CLU_069065_0_0_3"/>
<keyword evidence="3" id="KW-1185">Reference proteome</keyword>
<dbReference type="PANTHER" id="PTHR35586">
    <property type="entry name" value="SLL1691 PROTEIN"/>
    <property type="match status" value="1"/>
</dbReference>
<dbReference type="InterPro" id="IPR010106">
    <property type="entry name" value="RpnA"/>
</dbReference>
<proteinExistence type="predicted"/>
<evidence type="ECO:0000313" key="3">
    <source>
        <dbReference type="Proteomes" id="UP000000268"/>
    </source>
</evidence>
<feature type="domain" description="DUF4351" evidence="1">
    <location>
        <begin position="225"/>
        <end position="283"/>
    </location>
</feature>
<dbReference type="AlphaFoldDB" id="A8ZKS9"/>
<accession>A8ZKS9</accession>
<gene>
    <name evidence="2" type="ordered locus">AM1_A0279</name>
</gene>
<dbReference type="InterPro" id="IPR022573">
    <property type="entry name" value="DUF2887"/>
</dbReference>
<dbReference type="Pfam" id="PF11103">
    <property type="entry name" value="DUF2887"/>
    <property type="match status" value="1"/>
</dbReference>
<geneLocation type="plasmid" evidence="2 3">
    <name>pREB1</name>
</geneLocation>
<dbReference type="KEGG" id="amr:AM1_A0279"/>
<reference evidence="2 3" key="1">
    <citation type="journal article" date="2008" name="Proc. Natl. Acad. Sci. U.S.A.">
        <title>Niche adaptation and genome expansion in the chlorophyll d-producing cyanobacterium Acaryochloris marina.</title>
        <authorList>
            <person name="Swingley W.D."/>
            <person name="Chen M."/>
            <person name="Cheung P.C."/>
            <person name="Conrad A.L."/>
            <person name="Dejesa L.C."/>
            <person name="Hao J."/>
            <person name="Honchak B.M."/>
            <person name="Karbach L.E."/>
            <person name="Kurdoglu A."/>
            <person name="Lahiri S."/>
            <person name="Mastrian S.D."/>
            <person name="Miyashita H."/>
            <person name="Page L."/>
            <person name="Ramakrishna P."/>
            <person name="Satoh S."/>
            <person name="Sattley W.M."/>
            <person name="Shimada Y."/>
            <person name="Taylor H.L."/>
            <person name="Tomo T."/>
            <person name="Tsuchiya T."/>
            <person name="Wang Z.T."/>
            <person name="Raymond J."/>
            <person name="Mimuro M."/>
            <person name="Blankenship R.E."/>
            <person name="Touchman J.W."/>
        </authorList>
    </citation>
    <scope>NUCLEOTIDE SEQUENCE [LARGE SCALE GENOMIC DNA]</scope>
    <source>
        <strain evidence="3">MBIC 11017</strain>
        <plasmid evidence="3">Plasmid pREB1</plasmid>
    </source>
</reference>
<name>A8ZKS9_ACAM1</name>
<dbReference type="OrthoDB" id="452374at2"/>
<organism evidence="2 3">
    <name type="scientific">Acaryochloris marina (strain MBIC 11017)</name>
    <dbReference type="NCBI Taxonomy" id="329726"/>
    <lineage>
        <taxon>Bacteria</taxon>
        <taxon>Bacillati</taxon>
        <taxon>Cyanobacteriota</taxon>
        <taxon>Cyanophyceae</taxon>
        <taxon>Acaryochloridales</taxon>
        <taxon>Acaryochloridaceae</taxon>
        <taxon>Acaryochloris</taxon>
    </lineage>
</organism>